<evidence type="ECO:0000313" key="2">
    <source>
        <dbReference type="EMBL" id="UXX81351.1"/>
    </source>
</evidence>
<dbReference type="NCBIfam" id="TIGR04131">
    <property type="entry name" value="Bac_Flav_CTERM"/>
    <property type="match status" value="1"/>
</dbReference>
<reference evidence="2" key="1">
    <citation type="submission" date="2022-10" db="EMBL/GenBank/DDBJ databases">
        <title>Comparative genomics and taxonomic characterization of three novel marine species of genus Reichenbachiella exhibiting antioxidant and polysaccharide degradation activities.</title>
        <authorList>
            <person name="Muhammad N."/>
            <person name="Lee Y.-J."/>
            <person name="Ko J."/>
            <person name="Kim S.-G."/>
        </authorList>
    </citation>
    <scope>NUCLEOTIDE SEQUENCE</scope>
    <source>
        <strain evidence="2">Wsw4-B4</strain>
    </source>
</reference>
<sequence>MAVDGETAVGTISSPNSNDNSASFSVSGFDLNGRVSRLGLPNFVQELPLSAQEPGIAYTNPCLGQETVFDGTGTSIIDEFFWAFDDGTSAIVEDTTHLYNLVGVYNVSLRVTNRCGLDTLFVEPVEIFPIPANPTLLDAVAICNGPVTLEAWPVDTAAFSYTWSTGDTTRTIVVDTPNLVNVYITNEEGCQSEPRESFVDDTRPEVDLGTDQTICEGVAFPALDALNPGSTYLWAINGSSNGNALRTQTVDTSTPGVYTYEVTIEDILNCVATDQVEFTVANSPEFTTLGGTTSGCGATDGTIDIDVTESGSFTYSVSGPSAIGVTPLAGPLFVTTPNTLRSGGYSVSVTNTLTGCALAQVATVDDAGAGFTIDGYVPTPDCPGDGILTFNLDVAIASINYELFNSEGTTSASGSATPSPTPTFDVNDLDSGTYSITVVENISGLLCRQTLDNIILDGSPAADFTTTPQNICGTEGEINIYPIRTDPAITYTWSGPGIVGTSLGETITVSAGGTYSVTSSNGGFCEVTQTMDVVQSQAPEVEILTEGQECESAYVLFANVTNGLVGNGGYQWDNGANGSRRGINSSGSYEVLVLDQGTGCTGTATKDVEVYSELTVFAAASPNCDDNAEVFLTAYANITEDVTFTWTGPEGETLTDQDAEISISESGNYTIHVASTLSTCEADASLNVSVVPITADQLLLGERETFCSEDPANSSVDLDPGLFSTYEWTIVNDDVLLSTDRVYNTNAAGVYEVTLSNGFTCTRDVIEVLNDCLPRVHAPNAFTPSASPGFNDEFFVYPNPYVSNFEIKIFSRWGEMIYQSKDIAFRWDGTYRGELLKIDTYVYVMTFRSLLNPELGVITQRGGVALLR</sequence>
<dbReference type="InterPro" id="IPR000601">
    <property type="entry name" value="PKD_dom"/>
</dbReference>
<evidence type="ECO:0000259" key="1">
    <source>
        <dbReference type="PROSITE" id="PS50093"/>
    </source>
</evidence>
<dbReference type="Gene3D" id="2.60.40.10">
    <property type="entry name" value="Immunoglobulins"/>
    <property type="match status" value="2"/>
</dbReference>
<gene>
    <name evidence="2" type="ORF">N7E81_11075</name>
</gene>
<dbReference type="Pfam" id="PF18911">
    <property type="entry name" value="PKD_4"/>
    <property type="match status" value="1"/>
</dbReference>
<dbReference type="InterPro" id="IPR013783">
    <property type="entry name" value="Ig-like_fold"/>
</dbReference>
<protein>
    <submittedName>
        <fullName evidence="2">Gliding motility-associated C-terminal domain-containing protein</fullName>
    </submittedName>
</protein>
<dbReference type="PROSITE" id="PS50093">
    <property type="entry name" value="PKD"/>
    <property type="match status" value="1"/>
</dbReference>
<evidence type="ECO:0000313" key="3">
    <source>
        <dbReference type="Proteomes" id="UP001062165"/>
    </source>
</evidence>
<name>A0ABY6D5D9_9BACT</name>
<dbReference type="EMBL" id="CP106735">
    <property type="protein sequence ID" value="UXX81351.1"/>
    <property type="molecule type" value="Genomic_DNA"/>
</dbReference>
<keyword evidence="3" id="KW-1185">Reference proteome</keyword>
<dbReference type="Pfam" id="PF13585">
    <property type="entry name" value="CHU_C"/>
    <property type="match status" value="1"/>
</dbReference>
<dbReference type="SUPFAM" id="SSF49299">
    <property type="entry name" value="PKD domain"/>
    <property type="match status" value="1"/>
</dbReference>
<proteinExistence type="predicted"/>
<organism evidence="2 3">
    <name type="scientific">Reichenbachiella carrageenanivorans</name>
    <dbReference type="NCBI Taxonomy" id="2979869"/>
    <lineage>
        <taxon>Bacteria</taxon>
        <taxon>Pseudomonadati</taxon>
        <taxon>Bacteroidota</taxon>
        <taxon>Cytophagia</taxon>
        <taxon>Cytophagales</taxon>
        <taxon>Reichenbachiellaceae</taxon>
        <taxon>Reichenbachiella</taxon>
    </lineage>
</organism>
<accession>A0ABY6D5D9</accession>
<dbReference type="Proteomes" id="UP001062165">
    <property type="component" value="Chromosome"/>
</dbReference>
<dbReference type="InterPro" id="IPR035986">
    <property type="entry name" value="PKD_dom_sf"/>
</dbReference>
<dbReference type="InterPro" id="IPR026341">
    <property type="entry name" value="T9SS_type_B"/>
</dbReference>
<feature type="domain" description="PKD" evidence="1">
    <location>
        <begin position="80"/>
        <end position="116"/>
    </location>
</feature>